<dbReference type="InterPro" id="IPR050647">
    <property type="entry name" value="Plant_LRR-RLKs"/>
</dbReference>
<keyword evidence="6" id="KW-0472">Membrane</keyword>
<evidence type="ECO:0000313" key="8">
    <source>
        <dbReference type="Proteomes" id="UP001153069"/>
    </source>
</evidence>
<feature type="compositionally biased region" description="Basic and acidic residues" evidence="5">
    <location>
        <begin position="93"/>
        <end position="104"/>
    </location>
</feature>
<keyword evidence="2" id="KW-0677">Repeat</keyword>
<evidence type="ECO:0000256" key="1">
    <source>
        <dbReference type="ARBA" id="ARBA00022614"/>
    </source>
</evidence>
<feature type="compositionally biased region" description="Low complexity" evidence="5">
    <location>
        <begin position="297"/>
        <end position="309"/>
    </location>
</feature>
<organism evidence="7 8">
    <name type="scientific">Seminavis robusta</name>
    <dbReference type="NCBI Taxonomy" id="568900"/>
    <lineage>
        <taxon>Eukaryota</taxon>
        <taxon>Sar</taxon>
        <taxon>Stramenopiles</taxon>
        <taxon>Ochrophyta</taxon>
        <taxon>Bacillariophyta</taxon>
        <taxon>Bacillariophyceae</taxon>
        <taxon>Bacillariophycidae</taxon>
        <taxon>Naviculales</taxon>
        <taxon>Naviculaceae</taxon>
        <taxon>Seminavis</taxon>
    </lineage>
</organism>
<accession>A0A9N8DPP0</accession>
<feature type="region of interest" description="Disordered" evidence="5">
    <location>
        <begin position="1"/>
        <end position="32"/>
    </location>
</feature>
<feature type="region of interest" description="Disordered" evidence="5">
    <location>
        <begin position="83"/>
        <end position="157"/>
    </location>
</feature>
<gene>
    <name evidence="7" type="ORF">SEMRO_197_G083890.1</name>
</gene>
<feature type="region of interest" description="Disordered" evidence="5">
    <location>
        <begin position="207"/>
        <end position="228"/>
    </location>
</feature>
<protein>
    <submittedName>
        <fullName evidence="7">Leucine rich repeat N-terminal domain</fullName>
    </submittedName>
</protein>
<evidence type="ECO:0000256" key="5">
    <source>
        <dbReference type="SAM" id="MobiDB-lite"/>
    </source>
</evidence>
<evidence type="ECO:0000313" key="7">
    <source>
        <dbReference type="EMBL" id="CAB9504451.1"/>
    </source>
</evidence>
<dbReference type="OrthoDB" id="73067at2759"/>
<keyword evidence="1" id="KW-0433">Leucine-rich repeat</keyword>
<feature type="region of interest" description="Disordered" evidence="5">
    <location>
        <begin position="297"/>
        <end position="320"/>
    </location>
</feature>
<keyword evidence="6" id="KW-0812">Transmembrane</keyword>
<dbReference type="AlphaFoldDB" id="A0A9N8DPP0"/>
<proteinExistence type="predicted"/>
<dbReference type="EMBL" id="CAICTM010000196">
    <property type="protein sequence ID" value="CAB9504451.1"/>
    <property type="molecule type" value="Genomic_DNA"/>
</dbReference>
<reference evidence="7" key="1">
    <citation type="submission" date="2020-06" db="EMBL/GenBank/DDBJ databases">
        <authorList>
            <consortium name="Plant Systems Biology data submission"/>
        </authorList>
    </citation>
    <scope>NUCLEOTIDE SEQUENCE</scope>
    <source>
        <strain evidence="7">D6</strain>
    </source>
</reference>
<dbReference type="PANTHER" id="PTHR48056">
    <property type="entry name" value="LRR RECEPTOR-LIKE SERINE/THREONINE-PROTEIN KINASE-RELATED"/>
    <property type="match status" value="1"/>
</dbReference>
<dbReference type="InterPro" id="IPR032675">
    <property type="entry name" value="LRR_dom_sf"/>
</dbReference>
<dbReference type="GO" id="GO:0005524">
    <property type="term" value="F:ATP binding"/>
    <property type="evidence" value="ECO:0007669"/>
    <property type="project" value="UniProtKB-KW"/>
</dbReference>
<dbReference type="SUPFAM" id="SSF52058">
    <property type="entry name" value="L domain-like"/>
    <property type="match status" value="1"/>
</dbReference>
<feature type="compositionally biased region" description="Basic and acidic residues" evidence="5">
    <location>
        <begin position="147"/>
        <end position="156"/>
    </location>
</feature>
<evidence type="ECO:0000256" key="4">
    <source>
        <dbReference type="ARBA" id="ARBA00022840"/>
    </source>
</evidence>
<sequence>MSTSTTPRSRTWPAASNSNGTASSDPKRNASDTISKLLSGTSTCLLAQVPQPDDEAAADAFDQEISQCQPNLLDLISVAVTDNTTITSGGSPEQDKPEPPKEEEQPVEEEQVEKKKDTWVTFTADFPTEHYLPVPPPPPPEEQAEQAEDKGGEDHNNNNIEVEIQDHFEELGLPQDKKSSSDRQGLFVYLHHKSKRFVSRLSGWSDATPREYQHQPQEGDDELDTQDNHNHKSALHARQVCLCILCLAILAAIVVPVVVCNLYDKCGSNNSNNDINNSNQSQEQPQDNDSILMTIETTTTDTPGSTTTTAPPRDNDDVTSLPPIDVMPATHGNIYDFVTINLGRTGATMEIPEYTVRQLDDHRSPQSKAYLWLAFSSSYPADVLQDMPLWRTQQLFALATLFFSLQQQNPDPSTNNQWLNASLSECQWSTDLVCYPALPHNQGLLVNTELDQVIRDIRLDGWHHNNNNNNNSSTSVLPAELELLKGLQHLQVTNTNAATGSLDDFLPTVQLANLPRLHTLVLHNNHLTGGIPSELGALTGLRQLELDRNELSGRVPDEICKLTTQNEQELFLVVDCTGTTSAALICPENDCNCNCS</sequence>
<feature type="transmembrane region" description="Helical" evidence="6">
    <location>
        <begin position="240"/>
        <end position="259"/>
    </location>
</feature>
<name>A0A9N8DPP0_9STRA</name>
<keyword evidence="3" id="KW-0547">Nucleotide-binding</keyword>
<evidence type="ECO:0000256" key="2">
    <source>
        <dbReference type="ARBA" id="ARBA00022737"/>
    </source>
</evidence>
<evidence type="ECO:0000256" key="6">
    <source>
        <dbReference type="SAM" id="Phobius"/>
    </source>
</evidence>
<feature type="compositionally biased region" description="Low complexity" evidence="5">
    <location>
        <begin position="1"/>
        <end position="11"/>
    </location>
</feature>
<keyword evidence="6" id="KW-1133">Transmembrane helix</keyword>
<dbReference type="Gene3D" id="3.80.10.10">
    <property type="entry name" value="Ribonuclease Inhibitor"/>
    <property type="match status" value="1"/>
</dbReference>
<keyword evidence="8" id="KW-1185">Reference proteome</keyword>
<feature type="compositionally biased region" description="Polar residues" evidence="5">
    <location>
        <begin position="14"/>
        <end position="24"/>
    </location>
</feature>
<keyword evidence="4" id="KW-0067">ATP-binding</keyword>
<dbReference type="PANTHER" id="PTHR48056:SF81">
    <property type="entry name" value="RECEPTOR PROTEIN-TYROSINE KINASE CEPR1"/>
    <property type="match status" value="1"/>
</dbReference>
<dbReference type="Proteomes" id="UP001153069">
    <property type="component" value="Unassembled WGS sequence"/>
</dbReference>
<comment type="caution">
    <text evidence="7">The sequence shown here is derived from an EMBL/GenBank/DDBJ whole genome shotgun (WGS) entry which is preliminary data.</text>
</comment>
<evidence type="ECO:0000256" key="3">
    <source>
        <dbReference type="ARBA" id="ARBA00022741"/>
    </source>
</evidence>